<protein>
    <recommendedName>
        <fullName evidence="2">non-specific serine/threonine protein kinase</fullName>
        <ecNumber evidence="2">2.7.11.1</ecNumber>
    </recommendedName>
</protein>
<organism evidence="6 7">
    <name type="scientific">Tricholaema leucomelas</name>
    <name type="common">pied barbet</name>
    <dbReference type="NCBI Taxonomy" id="240729"/>
    <lineage>
        <taxon>Eukaryota</taxon>
        <taxon>Metazoa</taxon>
        <taxon>Chordata</taxon>
        <taxon>Craniata</taxon>
        <taxon>Vertebrata</taxon>
        <taxon>Euteleostomi</taxon>
        <taxon>Archelosauria</taxon>
        <taxon>Archosauria</taxon>
        <taxon>Dinosauria</taxon>
        <taxon>Saurischia</taxon>
        <taxon>Theropoda</taxon>
        <taxon>Coelurosauria</taxon>
        <taxon>Aves</taxon>
        <taxon>Neognathae</taxon>
        <taxon>Neoaves</taxon>
        <taxon>Telluraves</taxon>
        <taxon>Coraciimorphae</taxon>
        <taxon>Piciformes</taxon>
        <taxon>Lybiidae</taxon>
        <taxon>Tricholaema lacrymosa</taxon>
    </lineage>
</organism>
<dbReference type="SUPFAM" id="SSF56112">
    <property type="entry name" value="Protein kinase-like (PK-like)"/>
    <property type="match status" value="1"/>
</dbReference>
<dbReference type="GO" id="GO:0004674">
    <property type="term" value="F:protein serine/threonine kinase activity"/>
    <property type="evidence" value="ECO:0007669"/>
    <property type="project" value="UniProtKB-EC"/>
</dbReference>
<dbReference type="OrthoDB" id="2914378at2759"/>
<dbReference type="EMBL" id="WAAF01065049">
    <property type="protein sequence ID" value="NXX52026.1"/>
    <property type="molecule type" value="Genomic_DNA"/>
</dbReference>
<dbReference type="Proteomes" id="UP000627253">
    <property type="component" value="Unassembled WGS sequence"/>
</dbReference>
<keyword evidence="7" id="KW-1185">Reference proteome</keyword>
<evidence type="ECO:0000256" key="2">
    <source>
        <dbReference type="ARBA" id="ARBA00012513"/>
    </source>
</evidence>
<reference evidence="6" key="1">
    <citation type="submission" date="2020-02" db="EMBL/GenBank/DDBJ databases">
        <title>Bird 10,000 Genomes (B10K) Project - Family phase.</title>
        <authorList>
            <person name="Zhang G."/>
        </authorList>
    </citation>
    <scope>NUCLEOTIDE SEQUENCE</scope>
    <source>
        <strain evidence="6">B10K-DU-002-37</strain>
        <tissue evidence="6">Muscle</tissue>
    </source>
</reference>
<feature type="non-terminal residue" evidence="6">
    <location>
        <position position="112"/>
    </location>
</feature>
<dbReference type="Gene3D" id="1.10.510.10">
    <property type="entry name" value="Transferase(Phosphotransferase) domain 1"/>
    <property type="match status" value="1"/>
</dbReference>
<evidence type="ECO:0000256" key="1">
    <source>
        <dbReference type="ARBA" id="ARBA00008874"/>
    </source>
</evidence>
<keyword evidence="6" id="KW-0808">Transferase</keyword>
<evidence type="ECO:0000313" key="7">
    <source>
        <dbReference type="Proteomes" id="UP000627253"/>
    </source>
</evidence>
<proteinExistence type="inferred from homology"/>
<dbReference type="GO" id="GO:0005524">
    <property type="term" value="F:ATP binding"/>
    <property type="evidence" value="ECO:0007669"/>
    <property type="project" value="UniProtKB-KW"/>
</dbReference>
<dbReference type="PANTHER" id="PTHR45832:SF22">
    <property type="entry name" value="SERINE_THREONINE-PROTEIN KINASE SAMKA-RELATED"/>
    <property type="match status" value="1"/>
</dbReference>
<keyword evidence="3" id="KW-0547">Nucleotide-binding</keyword>
<evidence type="ECO:0000313" key="6">
    <source>
        <dbReference type="EMBL" id="NXX52026.1"/>
    </source>
</evidence>
<dbReference type="InterPro" id="IPR051931">
    <property type="entry name" value="PAK3-like"/>
</dbReference>
<dbReference type="PROSITE" id="PS50011">
    <property type="entry name" value="PROTEIN_KINASE_DOM"/>
    <property type="match status" value="1"/>
</dbReference>
<dbReference type="InterPro" id="IPR011009">
    <property type="entry name" value="Kinase-like_dom_sf"/>
</dbReference>
<evidence type="ECO:0000256" key="3">
    <source>
        <dbReference type="ARBA" id="ARBA00022741"/>
    </source>
</evidence>
<dbReference type="AlphaFoldDB" id="A0A852J869"/>
<comment type="similarity">
    <text evidence="1">Belongs to the protein kinase superfamily. STE Ser/Thr protein kinase family. STE20 subfamily.</text>
</comment>
<evidence type="ECO:0000256" key="4">
    <source>
        <dbReference type="ARBA" id="ARBA00022840"/>
    </source>
</evidence>
<feature type="non-terminal residue" evidence="6">
    <location>
        <position position="1"/>
    </location>
</feature>
<accession>A0A852J869</accession>
<sequence length="112" mass="12325">ADFGICALLTAEQNKRTSYAGTPHWMAPEILREEPYGPEVDIWSLGITAVEMAEGEPPYACESDSRVCDLVAANGTPKLQNPAKLSAALLDFLQCCLEVEVERRWSAQDLLQ</sequence>
<keyword evidence="4" id="KW-0067">ATP-binding</keyword>
<name>A0A852J869_9PICI</name>
<evidence type="ECO:0000259" key="5">
    <source>
        <dbReference type="PROSITE" id="PS50011"/>
    </source>
</evidence>
<comment type="caution">
    <text evidence="6">The sequence shown here is derived from an EMBL/GenBank/DDBJ whole genome shotgun (WGS) entry which is preliminary data.</text>
</comment>
<gene>
    <name evidence="6" type="primary">Pak1_3</name>
    <name evidence="6" type="ORF">TRILEU_R09723</name>
</gene>
<feature type="domain" description="Protein kinase" evidence="5">
    <location>
        <begin position="1"/>
        <end position="112"/>
    </location>
</feature>
<dbReference type="Pfam" id="PF00069">
    <property type="entry name" value="Pkinase"/>
    <property type="match status" value="1"/>
</dbReference>
<dbReference type="SMART" id="SM00220">
    <property type="entry name" value="S_TKc"/>
    <property type="match status" value="1"/>
</dbReference>
<dbReference type="EC" id="2.7.11.1" evidence="2"/>
<dbReference type="PANTHER" id="PTHR45832">
    <property type="entry name" value="SERINE/THREONINE-PROTEIN KINASE SAMKA-RELATED-RELATED"/>
    <property type="match status" value="1"/>
</dbReference>
<dbReference type="InterPro" id="IPR000719">
    <property type="entry name" value="Prot_kinase_dom"/>
</dbReference>
<keyword evidence="6" id="KW-0418">Kinase</keyword>